<protein>
    <recommendedName>
        <fullName evidence="3">Lipoprotein</fullName>
    </recommendedName>
</protein>
<dbReference type="RefSeq" id="WP_007136131.1">
    <property type="nucleotide sequence ID" value="NZ_CABKPN010000010.1"/>
</dbReference>
<dbReference type="Proteomes" id="UP001196873">
    <property type="component" value="Unassembled WGS sequence"/>
</dbReference>
<dbReference type="EMBL" id="JAHXRF010000003">
    <property type="protein sequence ID" value="MBW4865053.1"/>
    <property type="molecule type" value="Genomic_DNA"/>
</dbReference>
<name>A0AAW4NSY1_9BACT</name>
<comment type="caution">
    <text evidence="1">The sequence shown here is derived from an EMBL/GenBank/DDBJ whole genome shotgun (WGS) entry which is preliminary data.</text>
</comment>
<sequence length="142" mass="16767">MKKFIFVYIGTFCILFTCYGKGIRLQTHYKKNNDTDREYDSASIVVDCLGADEAMNIVSKLKEVIELEHYYKVKGRKAIVLMQSPNKETPYFWIQVGFSTSYRFEPIYNFYVSPKNGSVFFYDTMTDSIIKIEDWRKNVQKK</sequence>
<accession>A0AAW4NSY1</accession>
<dbReference type="AlphaFoldDB" id="A0AAW4NSY1"/>
<evidence type="ECO:0000313" key="1">
    <source>
        <dbReference type="EMBL" id="MBW4865053.1"/>
    </source>
</evidence>
<evidence type="ECO:0000313" key="2">
    <source>
        <dbReference type="Proteomes" id="UP001196873"/>
    </source>
</evidence>
<reference evidence="1" key="1">
    <citation type="submission" date="2021-07" db="EMBL/GenBank/DDBJ databases">
        <title>Genomic diversity and antimicrobial resistance of Prevotella spp. isolated from chronic lung disease airways.</title>
        <authorList>
            <person name="Webb K.A."/>
            <person name="Olagoke O.S."/>
            <person name="Baird T."/>
            <person name="Neill J."/>
            <person name="Pham A."/>
            <person name="Wells T.J."/>
            <person name="Ramsay K.A."/>
            <person name="Bell S.C."/>
            <person name="Sarovich D.S."/>
            <person name="Price E.P."/>
        </authorList>
    </citation>
    <scope>NUCLEOTIDE SEQUENCE</scope>
    <source>
        <strain evidence="1">SCHI0047.S.3</strain>
    </source>
</reference>
<proteinExistence type="predicted"/>
<evidence type="ECO:0008006" key="3">
    <source>
        <dbReference type="Google" id="ProtNLM"/>
    </source>
</evidence>
<gene>
    <name evidence="1" type="ORF">KZY68_03240</name>
</gene>
<organism evidence="1 2">
    <name type="scientific">Segatella salivae</name>
    <dbReference type="NCBI Taxonomy" id="228604"/>
    <lineage>
        <taxon>Bacteria</taxon>
        <taxon>Pseudomonadati</taxon>
        <taxon>Bacteroidota</taxon>
        <taxon>Bacteroidia</taxon>
        <taxon>Bacteroidales</taxon>
        <taxon>Prevotellaceae</taxon>
        <taxon>Segatella</taxon>
    </lineage>
</organism>